<evidence type="ECO:0000256" key="1">
    <source>
        <dbReference type="ARBA" id="ARBA00023002"/>
    </source>
</evidence>
<dbReference type="Gene3D" id="3.40.50.720">
    <property type="entry name" value="NAD(P)-binding Rossmann-like Domain"/>
    <property type="match status" value="1"/>
</dbReference>
<dbReference type="Pfam" id="PF00106">
    <property type="entry name" value="adh_short"/>
    <property type="match status" value="1"/>
</dbReference>
<protein>
    <recommendedName>
        <fullName evidence="2">Ketoreductase domain-containing protein</fullName>
    </recommendedName>
</protein>
<feature type="domain" description="Ketoreductase" evidence="2">
    <location>
        <begin position="27"/>
        <end position="196"/>
    </location>
</feature>
<dbReference type="PANTHER" id="PTHR43157:SF31">
    <property type="entry name" value="PHOSPHATIDYLINOSITOL-GLYCAN BIOSYNTHESIS CLASS F PROTEIN"/>
    <property type="match status" value="1"/>
</dbReference>
<organism evidence="3 4">
    <name type="scientific">Mycena belliarum</name>
    <dbReference type="NCBI Taxonomy" id="1033014"/>
    <lineage>
        <taxon>Eukaryota</taxon>
        <taxon>Fungi</taxon>
        <taxon>Dikarya</taxon>
        <taxon>Basidiomycota</taxon>
        <taxon>Agaricomycotina</taxon>
        <taxon>Agaricomycetes</taxon>
        <taxon>Agaricomycetidae</taxon>
        <taxon>Agaricales</taxon>
        <taxon>Marasmiineae</taxon>
        <taxon>Mycenaceae</taxon>
        <taxon>Mycena</taxon>
    </lineage>
</organism>
<dbReference type="GO" id="GO:0016491">
    <property type="term" value="F:oxidoreductase activity"/>
    <property type="evidence" value="ECO:0007669"/>
    <property type="project" value="UniProtKB-KW"/>
</dbReference>
<gene>
    <name evidence="3" type="ORF">B0H15DRAFT_926349</name>
</gene>
<dbReference type="EMBL" id="JARJCN010000001">
    <property type="protein sequence ID" value="KAJ7104422.1"/>
    <property type="molecule type" value="Genomic_DNA"/>
</dbReference>
<reference evidence="3" key="1">
    <citation type="submission" date="2023-03" db="EMBL/GenBank/DDBJ databases">
        <title>Massive genome expansion in bonnet fungi (Mycena s.s.) driven by repeated elements and novel gene families across ecological guilds.</title>
        <authorList>
            <consortium name="Lawrence Berkeley National Laboratory"/>
            <person name="Harder C.B."/>
            <person name="Miyauchi S."/>
            <person name="Viragh M."/>
            <person name="Kuo A."/>
            <person name="Thoen E."/>
            <person name="Andreopoulos B."/>
            <person name="Lu D."/>
            <person name="Skrede I."/>
            <person name="Drula E."/>
            <person name="Henrissat B."/>
            <person name="Morin E."/>
            <person name="Kohler A."/>
            <person name="Barry K."/>
            <person name="LaButti K."/>
            <person name="Morin E."/>
            <person name="Salamov A."/>
            <person name="Lipzen A."/>
            <person name="Mereny Z."/>
            <person name="Hegedus B."/>
            <person name="Baldrian P."/>
            <person name="Stursova M."/>
            <person name="Weitz H."/>
            <person name="Taylor A."/>
            <person name="Grigoriev I.V."/>
            <person name="Nagy L.G."/>
            <person name="Martin F."/>
            <person name="Kauserud H."/>
        </authorList>
    </citation>
    <scope>NUCLEOTIDE SEQUENCE</scope>
    <source>
        <strain evidence="3">CBHHK173m</strain>
    </source>
</reference>
<evidence type="ECO:0000313" key="4">
    <source>
        <dbReference type="Proteomes" id="UP001222325"/>
    </source>
</evidence>
<dbReference type="InterPro" id="IPR002347">
    <property type="entry name" value="SDR_fam"/>
</dbReference>
<dbReference type="PRINTS" id="PR00081">
    <property type="entry name" value="GDHRDH"/>
</dbReference>
<dbReference type="InterPro" id="IPR036291">
    <property type="entry name" value="NAD(P)-bd_dom_sf"/>
</dbReference>
<dbReference type="AlphaFoldDB" id="A0AAD6UIX8"/>
<evidence type="ECO:0000259" key="2">
    <source>
        <dbReference type="SMART" id="SM00822"/>
    </source>
</evidence>
<dbReference type="Proteomes" id="UP001222325">
    <property type="component" value="Unassembled WGS sequence"/>
</dbReference>
<dbReference type="SMART" id="SM00822">
    <property type="entry name" value="PKS_KR"/>
    <property type="match status" value="1"/>
</dbReference>
<dbReference type="SUPFAM" id="SSF51735">
    <property type="entry name" value="NAD(P)-binding Rossmann-fold domains"/>
    <property type="match status" value="1"/>
</dbReference>
<dbReference type="PANTHER" id="PTHR43157">
    <property type="entry name" value="PHOSPHATIDYLINOSITOL-GLYCAN BIOSYNTHESIS CLASS F PROTEIN-RELATED"/>
    <property type="match status" value="1"/>
</dbReference>
<accession>A0AAD6UIX8</accession>
<sequence length="338" mass="36672">MKFNMLSLVKSQMFAPPPVLHADLTGKTVLVVGANTGIGFEAAKHFATMNPARLILACRSQSKGQAALENIKASTGCATAELRLVDLAEFASVRRFADTFNKDGGRLDLLIQNAAVAPFSYEATKDGWESSIQVNNLSTSLLTLLLLPRMLQTARDHDSLPRIVFVSSVVHALAKMDDALCADPAMTRTLGSAEFHKKNPGSRYATTKLLNILFVRALNARLASPKPLIVNAVNPGYCYSELRRNFSGLLAVVDAVQERLLAFTSEQGSRQLVYGAVAPPAGLYGAYIDLSAVAEESDFVLSEQGAQVENRVWDEMVQILSEVDPRVAETVKTHLSHL</sequence>
<name>A0AAD6UIX8_9AGAR</name>
<dbReference type="InterPro" id="IPR057326">
    <property type="entry name" value="KR_dom"/>
</dbReference>
<keyword evidence="1" id="KW-0560">Oxidoreductase</keyword>
<comment type="caution">
    <text evidence="3">The sequence shown here is derived from an EMBL/GenBank/DDBJ whole genome shotgun (WGS) entry which is preliminary data.</text>
</comment>
<evidence type="ECO:0000313" key="3">
    <source>
        <dbReference type="EMBL" id="KAJ7104422.1"/>
    </source>
</evidence>
<proteinExistence type="predicted"/>
<keyword evidence="4" id="KW-1185">Reference proteome</keyword>